<dbReference type="Proteomes" id="UP001156682">
    <property type="component" value="Unassembled WGS sequence"/>
</dbReference>
<protein>
    <recommendedName>
        <fullName evidence="1">Transglycosylase SLT domain-containing protein</fullName>
    </recommendedName>
</protein>
<dbReference type="Pfam" id="PF01464">
    <property type="entry name" value="SLT"/>
    <property type="match status" value="1"/>
</dbReference>
<sequence length="140" mass="15551">MLDVTPLPVCAYQYAEAYSVPHQIIQAVRIKESGGNHGVGKVCANTDGSCDIGAMQINEWWLPTLHKQNIDVNLLIEDECVNIAVGTWILAVNFYQHKNWADALAVYNTGKKNTVIGQQYAEQVIKIYKALTPFSGQKTQ</sequence>
<evidence type="ECO:0000259" key="1">
    <source>
        <dbReference type="Pfam" id="PF01464"/>
    </source>
</evidence>
<gene>
    <name evidence="2" type="ORF">GCM10007878_25370</name>
</gene>
<evidence type="ECO:0000313" key="2">
    <source>
        <dbReference type="EMBL" id="GLR65098.1"/>
    </source>
</evidence>
<feature type="domain" description="Transglycosylase SLT" evidence="1">
    <location>
        <begin position="11"/>
        <end position="114"/>
    </location>
</feature>
<comment type="caution">
    <text evidence="2">The sequence shown here is derived from an EMBL/GenBank/DDBJ whole genome shotgun (WGS) entry which is preliminary data.</text>
</comment>
<dbReference type="CDD" id="cd13400">
    <property type="entry name" value="LT_IagB-like"/>
    <property type="match status" value="1"/>
</dbReference>
<accession>A0ABQ6A137</accession>
<evidence type="ECO:0000313" key="3">
    <source>
        <dbReference type="Proteomes" id="UP001156682"/>
    </source>
</evidence>
<dbReference type="InterPro" id="IPR008258">
    <property type="entry name" value="Transglycosylase_SLT_dom_1"/>
</dbReference>
<dbReference type="RefSeq" id="WP_051610574.1">
    <property type="nucleotide sequence ID" value="NZ_BSOR01000074.1"/>
</dbReference>
<keyword evidence="3" id="KW-1185">Reference proteome</keyword>
<dbReference type="InterPro" id="IPR023346">
    <property type="entry name" value="Lysozyme-like_dom_sf"/>
</dbReference>
<dbReference type="SUPFAM" id="SSF53955">
    <property type="entry name" value="Lysozyme-like"/>
    <property type="match status" value="1"/>
</dbReference>
<dbReference type="Gene3D" id="1.10.530.10">
    <property type="match status" value="1"/>
</dbReference>
<reference evidence="3" key="1">
    <citation type="journal article" date="2019" name="Int. J. Syst. Evol. Microbiol.">
        <title>The Global Catalogue of Microorganisms (GCM) 10K type strain sequencing project: providing services to taxonomists for standard genome sequencing and annotation.</title>
        <authorList>
            <consortium name="The Broad Institute Genomics Platform"/>
            <consortium name="The Broad Institute Genome Sequencing Center for Infectious Disease"/>
            <person name="Wu L."/>
            <person name="Ma J."/>
        </authorList>
    </citation>
    <scope>NUCLEOTIDE SEQUENCE [LARGE SCALE GENOMIC DNA]</scope>
    <source>
        <strain evidence="3">NBRC 100033</strain>
    </source>
</reference>
<organism evidence="2 3">
    <name type="scientific">Marinospirillum insulare</name>
    <dbReference type="NCBI Taxonomy" id="217169"/>
    <lineage>
        <taxon>Bacteria</taxon>
        <taxon>Pseudomonadati</taxon>
        <taxon>Pseudomonadota</taxon>
        <taxon>Gammaproteobacteria</taxon>
        <taxon>Oceanospirillales</taxon>
        <taxon>Oceanospirillaceae</taxon>
        <taxon>Marinospirillum</taxon>
    </lineage>
</organism>
<dbReference type="EMBL" id="BSOR01000074">
    <property type="protein sequence ID" value="GLR65098.1"/>
    <property type="molecule type" value="Genomic_DNA"/>
</dbReference>
<proteinExistence type="predicted"/>
<name>A0ABQ6A137_9GAMM</name>